<dbReference type="AlphaFoldDB" id="A0AA46Q057"/>
<organism evidence="7 8">
    <name type="scientific">Rhodococcus aetherivorans</name>
    <dbReference type="NCBI Taxonomy" id="191292"/>
    <lineage>
        <taxon>Bacteria</taxon>
        <taxon>Bacillati</taxon>
        <taxon>Actinomycetota</taxon>
        <taxon>Actinomycetes</taxon>
        <taxon>Mycobacteriales</taxon>
        <taxon>Nocardiaceae</taxon>
        <taxon>Rhodococcus</taxon>
    </lineage>
</organism>
<dbReference type="Pfam" id="PF00486">
    <property type="entry name" value="Trans_reg_C"/>
    <property type="match status" value="1"/>
</dbReference>
<feature type="region of interest" description="Disordered" evidence="5">
    <location>
        <begin position="1"/>
        <end position="21"/>
    </location>
</feature>
<dbReference type="SMART" id="SM00862">
    <property type="entry name" value="Trans_reg_C"/>
    <property type="match status" value="1"/>
</dbReference>
<keyword evidence="2 4" id="KW-0238">DNA-binding</keyword>
<evidence type="ECO:0000313" key="7">
    <source>
        <dbReference type="EMBL" id="UYF97256.1"/>
    </source>
</evidence>
<evidence type="ECO:0000256" key="4">
    <source>
        <dbReference type="PROSITE-ProRule" id="PRU01091"/>
    </source>
</evidence>
<dbReference type="SUPFAM" id="SSF55781">
    <property type="entry name" value="GAF domain-like"/>
    <property type="match status" value="1"/>
</dbReference>
<dbReference type="Proteomes" id="UP001163947">
    <property type="component" value="Plasmid pN1"/>
</dbReference>
<evidence type="ECO:0000256" key="2">
    <source>
        <dbReference type="ARBA" id="ARBA00023125"/>
    </source>
</evidence>
<protein>
    <submittedName>
        <fullName evidence="7">Winged helix-turn-helix domain-containing protein</fullName>
    </submittedName>
</protein>
<dbReference type="Gene3D" id="3.30.450.40">
    <property type="match status" value="1"/>
</dbReference>
<feature type="compositionally biased region" description="Basic and acidic residues" evidence="5">
    <location>
        <begin position="1"/>
        <end position="14"/>
    </location>
</feature>
<dbReference type="Pfam" id="PF01590">
    <property type="entry name" value="GAF"/>
    <property type="match status" value="1"/>
</dbReference>
<gene>
    <name evidence="7" type="ORF">OCS65_28790</name>
</gene>
<accession>A0AA46Q057</accession>
<dbReference type="PROSITE" id="PS51755">
    <property type="entry name" value="OMPR_PHOB"/>
    <property type="match status" value="1"/>
</dbReference>
<dbReference type="InterPro" id="IPR029016">
    <property type="entry name" value="GAF-like_dom_sf"/>
</dbReference>
<dbReference type="InterPro" id="IPR016032">
    <property type="entry name" value="Sig_transdc_resp-reg_C-effctor"/>
</dbReference>
<feature type="domain" description="OmpR/PhoB-type" evidence="6">
    <location>
        <begin position="157"/>
        <end position="255"/>
    </location>
</feature>
<keyword evidence="3" id="KW-0804">Transcription</keyword>
<evidence type="ECO:0000259" key="6">
    <source>
        <dbReference type="PROSITE" id="PS51755"/>
    </source>
</evidence>
<dbReference type="GO" id="GO:0000160">
    <property type="term" value="P:phosphorelay signal transduction system"/>
    <property type="evidence" value="ECO:0007669"/>
    <property type="project" value="InterPro"/>
</dbReference>
<dbReference type="GO" id="GO:0003677">
    <property type="term" value="F:DNA binding"/>
    <property type="evidence" value="ECO:0007669"/>
    <property type="project" value="UniProtKB-UniRule"/>
</dbReference>
<evidence type="ECO:0000256" key="1">
    <source>
        <dbReference type="ARBA" id="ARBA00023015"/>
    </source>
</evidence>
<evidence type="ECO:0000313" key="8">
    <source>
        <dbReference type="Proteomes" id="UP001163947"/>
    </source>
</evidence>
<dbReference type="GO" id="GO:0006355">
    <property type="term" value="P:regulation of DNA-templated transcription"/>
    <property type="evidence" value="ECO:0007669"/>
    <property type="project" value="InterPro"/>
</dbReference>
<dbReference type="EMBL" id="CP106984">
    <property type="protein sequence ID" value="UYF97256.1"/>
    <property type="molecule type" value="Genomic_DNA"/>
</dbReference>
<dbReference type="SUPFAM" id="SSF46894">
    <property type="entry name" value="C-terminal effector domain of the bipartite response regulators"/>
    <property type="match status" value="1"/>
</dbReference>
<dbReference type="GeneID" id="83624505"/>
<dbReference type="RefSeq" id="WP_120284891.1">
    <property type="nucleotide sequence ID" value="NZ_CP106984.1"/>
</dbReference>
<keyword evidence="7" id="KW-0614">Plasmid</keyword>
<evidence type="ECO:0000256" key="5">
    <source>
        <dbReference type="SAM" id="MobiDB-lite"/>
    </source>
</evidence>
<dbReference type="InterPro" id="IPR036388">
    <property type="entry name" value="WH-like_DNA-bd_sf"/>
</dbReference>
<dbReference type="Gene3D" id="1.10.10.10">
    <property type="entry name" value="Winged helix-like DNA-binding domain superfamily/Winged helix DNA-binding domain"/>
    <property type="match status" value="1"/>
</dbReference>
<sequence>MSAHPGDRPRDMVSSRRPRTGASAVFPVPRQRLAIVGPEPDHPAVLATKRIADKLGWPHLVVTDRNKLVWAVTVNKPALVTLVGDADDHTYLDDIGPVRAAYKGPIAVLDALPPQLTVTALVDGADSVLQPDLRDDELGARLLALVRRTAEGSESGARYLTSGDLKVDLWRKEATLDRTPLNLSSTEYRLLVCLMESAGQTLPWSRILHRVWGWADADVNMLRIYITRLRKALGETAASSTYIKSVRGHGYMFARPVIEAADSESDTVDGELPMMQRLAAKCTELATATDITGAASRIAESLVAEGTVDAVGLHLSDGQALRLVGQFGFTTEWEQVAGEIALADDRYASIESVRRAQPVQLLRNRSHTFPGTNAAVSSNGPGTYLFVPISHAGETIGSLGVVRRSDEPFGPLTISYLQAVAALCGACLGPQWNSARS</sequence>
<proteinExistence type="predicted"/>
<dbReference type="InterPro" id="IPR001867">
    <property type="entry name" value="OmpR/PhoB-type_DNA-bd"/>
</dbReference>
<dbReference type="CDD" id="cd00383">
    <property type="entry name" value="trans_reg_C"/>
    <property type="match status" value="1"/>
</dbReference>
<dbReference type="InterPro" id="IPR003018">
    <property type="entry name" value="GAF"/>
</dbReference>
<reference evidence="7" key="1">
    <citation type="submission" date="2022-09" db="EMBL/GenBank/DDBJ databases">
        <title>The genome sequence of Rhodococcus aetherivorans N1.</title>
        <authorList>
            <person name="Jiang W."/>
        </authorList>
    </citation>
    <scope>NUCLEOTIDE SEQUENCE</scope>
    <source>
        <strain evidence="7">N1</strain>
        <plasmid evidence="7">pN1</plasmid>
    </source>
</reference>
<keyword evidence="1" id="KW-0805">Transcription regulation</keyword>
<feature type="DNA-binding region" description="OmpR/PhoB-type" evidence="4">
    <location>
        <begin position="157"/>
        <end position="255"/>
    </location>
</feature>
<name>A0AA46Q057_9NOCA</name>
<evidence type="ECO:0000256" key="3">
    <source>
        <dbReference type="ARBA" id="ARBA00023163"/>
    </source>
</evidence>
<geneLocation type="plasmid" evidence="7 8">
    <name>pN1</name>
</geneLocation>